<dbReference type="InterPro" id="IPR016181">
    <property type="entry name" value="Acyl_CoA_acyltransferase"/>
</dbReference>
<evidence type="ECO:0000256" key="1">
    <source>
        <dbReference type="ARBA" id="ARBA00022679"/>
    </source>
</evidence>
<proteinExistence type="predicted"/>
<dbReference type="Proteomes" id="UP000094795">
    <property type="component" value="Unassembled WGS sequence"/>
</dbReference>
<dbReference type="OrthoDB" id="9805924at2"/>
<name>A0A1C1YTV3_9HYPH</name>
<dbReference type="GO" id="GO:0008080">
    <property type="term" value="F:N-acetyltransferase activity"/>
    <property type="evidence" value="ECO:0007669"/>
    <property type="project" value="UniProtKB-ARBA"/>
</dbReference>
<dbReference type="InterPro" id="IPR000182">
    <property type="entry name" value="GNAT_dom"/>
</dbReference>
<evidence type="ECO:0000259" key="3">
    <source>
        <dbReference type="PROSITE" id="PS51186"/>
    </source>
</evidence>
<dbReference type="Pfam" id="PF00583">
    <property type="entry name" value="Acetyltransf_1"/>
    <property type="match status" value="1"/>
</dbReference>
<dbReference type="PROSITE" id="PS51186">
    <property type="entry name" value="GNAT"/>
    <property type="match status" value="1"/>
</dbReference>
<reference evidence="4 5" key="1">
    <citation type="submission" date="2015-12" db="EMBL/GenBank/DDBJ databases">
        <authorList>
            <person name="Shamseldin A."/>
            <person name="Moawad H."/>
            <person name="Abd El-Rahim W.M."/>
            <person name="Sadowsky M.J."/>
        </authorList>
    </citation>
    <scope>NUCLEOTIDE SEQUENCE [LARGE SCALE GENOMIC DNA]</scope>
    <source>
        <strain evidence="4 5">JC234</strain>
    </source>
</reference>
<organism evidence="4 5">
    <name type="scientific">Hoeflea olei</name>
    <dbReference type="NCBI Taxonomy" id="1480615"/>
    <lineage>
        <taxon>Bacteria</taxon>
        <taxon>Pseudomonadati</taxon>
        <taxon>Pseudomonadota</taxon>
        <taxon>Alphaproteobacteria</taxon>
        <taxon>Hyphomicrobiales</taxon>
        <taxon>Rhizobiaceae</taxon>
        <taxon>Hoeflea</taxon>
    </lineage>
</organism>
<accession>A0A1C1YTV3</accession>
<dbReference type="AlphaFoldDB" id="A0A1C1YTV3"/>
<dbReference type="PANTHER" id="PTHR10545">
    <property type="entry name" value="DIAMINE N-ACETYLTRANSFERASE"/>
    <property type="match status" value="1"/>
</dbReference>
<dbReference type="RefSeq" id="WP_066180029.1">
    <property type="nucleotide sequence ID" value="NZ_LQZT01000023.1"/>
</dbReference>
<keyword evidence="5" id="KW-1185">Reference proteome</keyword>
<evidence type="ECO:0000313" key="5">
    <source>
        <dbReference type="Proteomes" id="UP000094795"/>
    </source>
</evidence>
<dbReference type="InterPro" id="IPR051016">
    <property type="entry name" value="Diverse_Substrate_AcTransf"/>
</dbReference>
<dbReference type="Gene3D" id="3.40.630.30">
    <property type="match status" value="1"/>
</dbReference>
<dbReference type="EMBL" id="LQZT01000023">
    <property type="protein sequence ID" value="OCW56924.1"/>
    <property type="molecule type" value="Genomic_DNA"/>
</dbReference>
<feature type="domain" description="N-acetyltransferase" evidence="3">
    <location>
        <begin position="4"/>
        <end position="161"/>
    </location>
</feature>
<dbReference type="SUPFAM" id="SSF55729">
    <property type="entry name" value="Acyl-CoA N-acyltransferases (Nat)"/>
    <property type="match status" value="1"/>
</dbReference>
<comment type="caution">
    <text evidence="4">The sequence shown here is derived from an EMBL/GenBank/DDBJ whole genome shotgun (WGS) entry which is preliminary data.</text>
</comment>
<gene>
    <name evidence="4" type="ORF">AWJ14_07120</name>
</gene>
<protein>
    <recommendedName>
        <fullName evidence="3">N-acetyltransferase domain-containing protein</fullName>
    </recommendedName>
</protein>
<evidence type="ECO:0000313" key="4">
    <source>
        <dbReference type="EMBL" id="OCW56924.1"/>
    </source>
</evidence>
<evidence type="ECO:0000256" key="2">
    <source>
        <dbReference type="ARBA" id="ARBA00023315"/>
    </source>
</evidence>
<keyword evidence="2" id="KW-0012">Acyltransferase</keyword>
<dbReference type="STRING" id="1480615.AWJ14_07120"/>
<sequence length="161" mass="17155">MNDIIIRKARPGDAGALDRALAQLSADMGDDHSASEADIVRFCFGPAPVFHAVLAETADGSVVGVAAFSPFFSTVRGAVGLYVSDLWVSGDMRGRRLGPRLLAAARAAGAESWDARFMRLNVYHDNPGARAFYARLGFVAETNTQYMMLADAPFDALAAEA</sequence>
<keyword evidence="1" id="KW-0808">Transferase</keyword>
<dbReference type="PANTHER" id="PTHR10545:SF29">
    <property type="entry name" value="GH14572P-RELATED"/>
    <property type="match status" value="1"/>
</dbReference>